<keyword evidence="4 8" id="KW-0812">Transmembrane</keyword>
<organism evidence="10 11">
    <name type="scientific">Coniochaeta pulveracea</name>
    <dbReference type="NCBI Taxonomy" id="177199"/>
    <lineage>
        <taxon>Eukaryota</taxon>
        <taxon>Fungi</taxon>
        <taxon>Dikarya</taxon>
        <taxon>Ascomycota</taxon>
        <taxon>Pezizomycotina</taxon>
        <taxon>Sordariomycetes</taxon>
        <taxon>Sordariomycetidae</taxon>
        <taxon>Coniochaetales</taxon>
        <taxon>Coniochaetaceae</taxon>
        <taxon>Coniochaeta</taxon>
    </lineage>
</organism>
<feature type="transmembrane region" description="Helical" evidence="8">
    <location>
        <begin position="429"/>
        <end position="451"/>
    </location>
</feature>
<feature type="transmembrane region" description="Helical" evidence="8">
    <location>
        <begin position="234"/>
        <end position="254"/>
    </location>
</feature>
<feature type="transmembrane region" description="Helical" evidence="8">
    <location>
        <begin position="143"/>
        <end position="165"/>
    </location>
</feature>
<reference evidence="10 11" key="1">
    <citation type="submission" date="2018-08" db="EMBL/GenBank/DDBJ databases">
        <title>Draft genome of the lignicolous fungus Coniochaeta pulveracea.</title>
        <authorList>
            <person name="Borstlap C.J."/>
            <person name="De Witt R.N."/>
            <person name="Botha A."/>
            <person name="Volschenk H."/>
        </authorList>
    </citation>
    <scope>NUCLEOTIDE SEQUENCE [LARGE SCALE GENOMIC DNA]</scope>
    <source>
        <strain evidence="10 11">CAB683</strain>
    </source>
</reference>
<feature type="transmembrane region" description="Helical" evidence="8">
    <location>
        <begin position="403"/>
        <end position="423"/>
    </location>
</feature>
<feature type="transmembrane region" description="Helical" evidence="8">
    <location>
        <begin position="266"/>
        <end position="286"/>
    </location>
</feature>
<dbReference type="InterPro" id="IPR011701">
    <property type="entry name" value="MFS"/>
</dbReference>
<name>A0A420YEK8_9PEZI</name>
<dbReference type="Gene3D" id="1.20.1250.20">
    <property type="entry name" value="MFS general substrate transporter like domains"/>
    <property type="match status" value="2"/>
</dbReference>
<sequence>MVAVKSPSVEVLRIGVISGQPPVQGNNRQRKAAETICLGQEVIYIDDRKSAHRVGPMSPASEPIGPESFGVSKDPTANQTWRSYVWDTLDKSPRERRFLFKLDAIVLTVACLGSFIKYLDQVNVLNAFVSGMKEDLGLYQNQLNYLVTCWTVGYVVGQVPSNLIITRVRPSIWIPACEVIWSVLTILMVTCKSITGMYALRFFVGLTEACFNPATLYILGSWYRKDELAKRSCIFQASSFIGAMFSGYLMTATYRLDGVHGFKGWQWLFIVNFVISMPVAIANFILNPDLPENTRAWWLSEEDVALAQERMLLEERAVRQPYTKQKLNKIFSSWHIYILTLMYVLYNNNGNYGGQPGFQLWLKSEKYSVAAVNTYPTIALALAVVFALVFGWTSDSLWRGARWPPIVAAGCANIIINASLAHWNIPLGWKWACYIMGGLPNGLGALLMAWANEICGSDSEERAFVVAAMNTMGSAVQAWLPLLIWKQVDAPRYHKGFMSMIFIAIALVASTLLTRFLQKKQASKANNARSTDSV</sequence>
<feature type="transmembrane region" description="Helical" evidence="8">
    <location>
        <begin position="98"/>
        <end position="116"/>
    </location>
</feature>
<feature type="transmembrane region" description="Helical" evidence="8">
    <location>
        <begin position="367"/>
        <end position="391"/>
    </location>
</feature>
<keyword evidence="2" id="KW-0813">Transport</keyword>
<evidence type="ECO:0000259" key="9">
    <source>
        <dbReference type="PROSITE" id="PS50850"/>
    </source>
</evidence>
<keyword evidence="5 8" id="KW-1133">Transmembrane helix</keyword>
<feature type="transmembrane region" description="Helical" evidence="8">
    <location>
        <begin position="463"/>
        <end position="485"/>
    </location>
</feature>
<dbReference type="EMBL" id="QVQW01000014">
    <property type="protein sequence ID" value="RKU46362.1"/>
    <property type="molecule type" value="Genomic_DNA"/>
</dbReference>
<gene>
    <name evidence="10" type="ORF">DL546_002689</name>
</gene>
<proteinExistence type="inferred from homology"/>
<dbReference type="InterPro" id="IPR020846">
    <property type="entry name" value="MFS_dom"/>
</dbReference>
<dbReference type="InterPro" id="IPR036259">
    <property type="entry name" value="MFS_trans_sf"/>
</dbReference>
<comment type="similarity">
    <text evidence="7">Belongs to the major facilitator superfamily. Allantoate permease family.</text>
</comment>
<feature type="transmembrane region" description="Helical" evidence="8">
    <location>
        <begin position="172"/>
        <end position="190"/>
    </location>
</feature>
<dbReference type="FunFam" id="1.20.1250.20:FF:000065">
    <property type="entry name" value="Putative MFS pantothenate transporter"/>
    <property type="match status" value="1"/>
</dbReference>
<evidence type="ECO:0000256" key="8">
    <source>
        <dbReference type="SAM" id="Phobius"/>
    </source>
</evidence>
<keyword evidence="3" id="KW-1003">Cell membrane</keyword>
<keyword evidence="11" id="KW-1185">Reference proteome</keyword>
<comment type="subcellular location">
    <subcellularLocation>
        <location evidence="1">Cell membrane</location>
        <topology evidence="1">Multi-pass membrane protein</topology>
    </subcellularLocation>
</comment>
<dbReference type="PANTHER" id="PTHR43791:SF39">
    <property type="entry name" value="TRANSPORTER LIZ1_SEO1, PUTATIVE (AFU_ORTHOLOGUE AFUA_3G00980)-RELATED"/>
    <property type="match status" value="1"/>
</dbReference>
<evidence type="ECO:0000256" key="1">
    <source>
        <dbReference type="ARBA" id="ARBA00004651"/>
    </source>
</evidence>
<evidence type="ECO:0000313" key="11">
    <source>
        <dbReference type="Proteomes" id="UP000275385"/>
    </source>
</evidence>
<dbReference type="PANTHER" id="PTHR43791">
    <property type="entry name" value="PERMEASE-RELATED"/>
    <property type="match status" value="1"/>
</dbReference>
<dbReference type="Pfam" id="PF07690">
    <property type="entry name" value="MFS_1"/>
    <property type="match status" value="1"/>
</dbReference>
<comment type="caution">
    <text evidence="10">The sequence shown here is derived from an EMBL/GenBank/DDBJ whole genome shotgun (WGS) entry which is preliminary data.</text>
</comment>
<dbReference type="Proteomes" id="UP000275385">
    <property type="component" value="Unassembled WGS sequence"/>
</dbReference>
<dbReference type="FunFam" id="1.20.1250.20:FF:000386">
    <property type="entry name" value="MFS general substrate transporter"/>
    <property type="match status" value="1"/>
</dbReference>
<feature type="transmembrane region" description="Helical" evidence="8">
    <location>
        <begin position="330"/>
        <end position="347"/>
    </location>
</feature>
<dbReference type="SUPFAM" id="SSF103473">
    <property type="entry name" value="MFS general substrate transporter"/>
    <property type="match status" value="1"/>
</dbReference>
<evidence type="ECO:0000256" key="2">
    <source>
        <dbReference type="ARBA" id="ARBA00022448"/>
    </source>
</evidence>
<protein>
    <recommendedName>
        <fullName evidence="9">Major facilitator superfamily (MFS) profile domain-containing protein</fullName>
    </recommendedName>
</protein>
<dbReference type="OrthoDB" id="3639251at2759"/>
<feature type="transmembrane region" description="Helical" evidence="8">
    <location>
        <begin position="202"/>
        <end position="222"/>
    </location>
</feature>
<evidence type="ECO:0000256" key="3">
    <source>
        <dbReference type="ARBA" id="ARBA00022475"/>
    </source>
</evidence>
<evidence type="ECO:0000256" key="5">
    <source>
        <dbReference type="ARBA" id="ARBA00022989"/>
    </source>
</evidence>
<keyword evidence="6 8" id="KW-0472">Membrane</keyword>
<accession>A0A420YEK8</accession>
<feature type="domain" description="Major facilitator superfamily (MFS) profile" evidence="9">
    <location>
        <begin position="106"/>
        <end position="522"/>
    </location>
</feature>
<evidence type="ECO:0000256" key="6">
    <source>
        <dbReference type="ARBA" id="ARBA00023136"/>
    </source>
</evidence>
<evidence type="ECO:0000256" key="4">
    <source>
        <dbReference type="ARBA" id="ARBA00022692"/>
    </source>
</evidence>
<dbReference type="GO" id="GO:0005886">
    <property type="term" value="C:plasma membrane"/>
    <property type="evidence" value="ECO:0007669"/>
    <property type="project" value="UniProtKB-SubCell"/>
</dbReference>
<dbReference type="GO" id="GO:0022857">
    <property type="term" value="F:transmembrane transporter activity"/>
    <property type="evidence" value="ECO:0007669"/>
    <property type="project" value="InterPro"/>
</dbReference>
<evidence type="ECO:0000313" key="10">
    <source>
        <dbReference type="EMBL" id="RKU46362.1"/>
    </source>
</evidence>
<dbReference type="AlphaFoldDB" id="A0A420YEK8"/>
<feature type="transmembrane region" description="Helical" evidence="8">
    <location>
        <begin position="497"/>
        <end position="517"/>
    </location>
</feature>
<dbReference type="PROSITE" id="PS50850">
    <property type="entry name" value="MFS"/>
    <property type="match status" value="1"/>
</dbReference>
<evidence type="ECO:0000256" key="7">
    <source>
        <dbReference type="ARBA" id="ARBA00037968"/>
    </source>
</evidence>